<dbReference type="Pfam" id="PF02518">
    <property type="entry name" value="HATPase_c"/>
    <property type="match status" value="1"/>
</dbReference>
<proteinExistence type="predicted"/>
<dbReference type="InterPro" id="IPR036097">
    <property type="entry name" value="HisK_dim/P_sf"/>
</dbReference>
<dbReference type="STRING" id="1007103.GCA_000213315_00437"/>
<dbReference type="Pfam" id="PF00672">
    <property type="entry name" value="HAMP"/>
    <property type="match status" value="1"/>
</dbReference>
<dbReference type="SMART" id="SM00304">
    <property type="entry name" value="HAMP"/>
    <property type="match status" value="1"/>
</dbReference>
<gene>
    <name evidence="15" type="ORF">AV654_30870</name>
</gene>
<evidence type="ECO:0000256" key="3">
    <source>
        <dbReference type="ARBA" id="ARBA00012438"/>
    </source>
</evidence>
<dbReference type="SUPFAM" id="SSF55874">
    <property type="entry name" value="ATPase domain of HSP90 chaperone/DNA topoisomerase II/histidine kinase"/>
    <property type="match status" value="1"/>
</dbReference>
<evidence type="ECO:0000256" key="8">
    <source>
        <dbReference type="ARBA" id="ARBA00022777"/>
    </source>
</evidence>
<dbReference type="GO" id="GO:0005886">
    <property type="term" value="C:plasma membrane"/>
    <property type="evidence" value="ECO:0007669"/>
    <property type="project" value="UniProtKB-SubCell"/>
</dbReference>
<dbReference type="CDD" id="cd00075">
    <property type="entry name" value="HATPase"/>
    <property type="match status" value="1"/>
</dbReference>
<dbReference type="SMART" id="SM00387">
    <property type="entry name" value="HATPase_c"/>
    <property type="match status" value="1"/>
</dbReference>
<dbReference type="PRINTS" id="PR00344">
    <property type="entry name" value="BCTRLSENSOR"/>
</dbReference>
<dbReference type="EMBL" id="LQRA01000083">
    <property type="protein sequence ID" value="KZE73977.1"/>
    <property type="molecule type" value="Genomic_DNA"/>
</dbReference>
<dbReference type="SUPFAM" id="SSF47384">
    <property type="entry name" value="Homodimeric domain of signal transducing histidine kinase"/>
    <property type="match status" value="1"/>
</dbReference>
<reference evidence="16" key="1">
    <citation type="submission" date="2016-01" db="EMBL/GenBank/DDBJ databases">
        <title>Draft genome of Chromobacterium sp. F49.</title>
        <authorList>
            <person name="Hong K.W."/>
        </authorList>
    </citation>
    <scope>NUCLEOTIDE SEQUENCE [LARGE SCALE GENOMIC DNA]</scope>
    <source>
        <strain evidence="16">M63</strain>
    </source>
</reference>
<evidence type="ECO:0000256" key="11">
    <source>
        <dbReference type="ARBA" id="ARBA00023136"/>
    </source>
</evidence>
<protein>
    <recommendedName>
        <fullName evidence="3">histidine kinase</fullName>
        <ecNumber evidence="3">2.7.13.3</ecNumber>
    </recommendedName>
</protein>
<name>A0A163UWQ2_9BACL</name>
<keyword evidence="11 12" id="KW-0472">Membrane</keyword>
<dbReference type="PANTHER" id="PTHR43711:SF1">
    <property type="entry name" value="HISTIDINE KINASE 1"/>
    <property type="match status" value="1"/>
</dbReference>
<evidence type="ECO:0000259" key="14">
    <source>
        <dbReference type="PROSITE" id="PS50885"/>
    </source>
</evidence>
<dbReference type="Gene3D" id="6.10.340.10">
    <property type="match status" value="1"/>
</dbReference>
<organism evidence="15 16">
    <name type="scientific">Paenibacillus elgii</name>
    <dbReference type="NCBI Taxonomy" id="189691"/>
    <lineage>
        <taxon>Bacteria</taxon>
        <taxon>Bacillati</taxon>
        <taxon>Bacillota</taxon>
        <taxon>Bacilli</taxon>
        <taxon>Bacillales</taxon>
        <taxon>Paenibacillaceae</taxon>
        <taxon>Paenibacillus</taxon>
    </lineage>
</organism>
<keyword evidence="5" id="KW-0597">Phosphoprotein</keyword>
<feature type="transmembrane region" description="Helical" evidence="12">
    <location>
        <begin position="21"/>
        <end position="41"/>
    </location>
</feature>
<dbReference type="InterPro" id="IPR005467">
    <property type="entry name" value="His_kinase_dom"/>
</dbReference>
<keyword evidence="12" id="KW-0812">Transmembrane</keyword>
<evidence type="ECO:0000313" key="15">
    <source>
        <dbReference type="EMBL" id="KZE73977.1"/>
    </source>
</evidence>
<keyword evidence="6" id="KW-0808">Transferase</keyword>
<dbReference type="InterPro" id="IPR036890">
    <property type="entry name" value="HATPase_C_sf"/>
</dbReference>
<evidence type="ECO:0000256" key="1">
    <source>
        <dbReference type="ARBA" id="ARBA00000085"/>
    </source>
</evidence>
<dbReference type="CDD" id="cd00082">
    <property type="entry name" value="HisKA"/>
    <property type="match status" value="1"/>
</dbReference>
<feature type="domain" description="HAMP" evidence="14">
    <location>
        <begin position="92"/>
        <end position="137"/>
    </location>
</feature>
<dbReference type="GO" id="GO:0000155">
    <property type="term" value="F:phosphorelay sensor kinase activity"/>
    <property type="evidence" value="ECO:0007669"/>
    <property type="project" value="InterPro"/>
</dbReference>
<keyword evidence="8" id="KW-0418">Kinase</keyword>
<dbReference type="PROSITE" id="PS50885">
    <property type="entry name" value="HAMP"/>
    <property type="match status" value="1"/>
</dbReference>
<comment type="catalytic activity">
    <reaction evidence="1">
        <text>ATP + protein L-histidine = ADP + protein N-phospho-L-histidine.</text>
        <dbReference type="EC" id="2.7.13.3"/>
    </reaction>
</comment>
<evidence type="ECO:0000256" key="9">
    <source>
        <dbReference type="ARBA" id="ARBA00022840"/>
    </source>
</evidence>
<feature type="domain" description="Histidine kinase" evidence="13">
    <location>
        <begin position="145"/>
        <end position="360"/>
    </location>
</feature>
<dbReference type="InterPro" id="IPR004358">
    <property type="entry name" value="Sig_transdc_His_kin-like_C"/>
</dbReference>
<dbReference type="PANTHER" id="PTHR43711">
    <property type="entry name" value="TWO-COMPONENT HISTIDINE KINASE"/>
    <property type="match status" value="1"/>
</dbReference>
<sequence>MEAQHQVNRKAARGWRFFKSVCGICVLLLLSLASWSAAYFFIRYLLNAFGSRPSDYVGQLFTQLVAFVTSMGIMGTIGVIFRDKRMEVFRPMIDAMKRIAKGDFTVSIPSDERVPGQFGELVESINHMAVELNQMEKMRQEFISNVSHEIQSPLTSIGGFARILQSDELSREERMHYLGIIEKESARLSKLSENLLKLTSLESDHHPFERRRYRLDKQLRSVILACEPQWNDKGIDMDVSLEDVSIEADEDLLSQVWVNLLHNSIKFTPAGGTIGVRLKRNGQQAVVFVTDTGIGIPENDVTHIFERFYKADRSRNRSTGGSGLGLAIVKRIVEMHTGSVAVQSVHGKGTTLTVRLPALPSAVAPK</sequence>
<keyword evidence="10" id="KW-0902">Two-component regulatory system</keyword>
<keyword evidence="12" id="KW-1133">Transmembrane helix</keyword>
<dbReference type="AlphaFoldDB" id="A0A163UWQ2"/>
<dbReference type="PROSITE" id="PS50109">
    <property type="entry name" value="HIS_KIN"/>
    <property type="match status" value="1"/>
</dbReference>
<feature type="transmembrane region" description="Helical" evidence="12">
    <location>
        <begin position="61"/>
        <end position="81"/>
    </location>
</feature>
<evidence type="ECO:0000256" key="12">
    <source>
        <dbReference type="SAM" id="Phobius"/>
    </source>
</evidence>
<evidence type="ECO:0000256" key="6">
    <source>
        <dbReference type="ARBA" id="ARBA00022679"/>
    </source>
</evidence>
<comment type="caution">
    <text evidence="15">The sequence shown here is derived from an EMBL/GenBank/DDBJ whole genome shotgun (WGS) entry which is preliminary data.</text>
</comment>
<dbReference type="OrthoDB" id="9813151at2"/>
<dbReference type="SMART" id="SM00388">
    <property type="entry name" value="HisKA"/>
    <property type="match status" value="1"/>
</dbReference>
<evidence type="ECO:0000256" key="2">
    <source>
        <dbReference type="ARBA" id="ARBA00004651"/>
    </source>
</evidence>
<dbReference type="FunFam" id="3.30.565.10:FF:000006">
    <property type="entry name" value="Sensor histidine kinase WalK"/>
    <property type="match status" value="1"/>
</dbReference>
<dbReference type="FunFam" id="1.10.287.130:FF:000001">
    <property type="entry name" value="Two-component sensor histidine kinase"/>
    <property type="match status" value="1"/>
</dbReference>
<dbReference type="RefSeq" id="WP_063186188.1">
    <property type="nucleotide sequence ID" value="NZ_JAAIVH010000001.1"/>
</dbReference>
<dbReference type="InterPro" id="IPR003594">
    <property type="entry name" value="HATPase_dom"/>
</dbReference>
<dbReference type="CDD" id="cd06225">
    <property type="entry name" value="HAMP"/>
    <property type="match status" value="1"/>
</dbReference>
<dbReference type="eggNOG" id="COG5002">
    <property type="taxonomic scope" value="Bacteria"/>
</dbReference>
<evidence type="ECO:0000313" key="16">
    <source>
        <dbReference type="Proteomes" id="UP000076563"/>
    </source>
</evidence>
<dbReference type="InterPro" id="IPR003660">
    <property type="entry name" value="HAMP_dom"/>
</dbReference>
<evidence type="ECO:0000256" key="10">
    <source>
        <dbReference type="ARBA" id="ARBA00023012"/>
    </source>
</evidence>
<evidence type="ECO:0000259" key="13">
    <source>
        <dbReference type="PROSITE" id="PS50109"/>
    </source>
</evidence>
<dbReference type="GO" id="GO:0005524">
    <property type="term" value="F:ATP binding"/>
    <property type="evidence" value="ECO:0007669"/>
    <property type="project" value="UniProtKB-KW"/>
</dbReference>
<dbReference type="InterPro" id="IPR050736">
    <property type="entry name" value="Sensor_HK_Regulatory"/>
</dbReference>
<dbReference type="Proteomes" id="UP000076563">
    <property type="component" value="Unassembled WGS sequence"/>
</dbReference>
<comment type="subcellular location">
    <subcellularLocation>
        <location evidence="2">Cell membrane</location>
        <topology evidence="2">Multi-pass membrane protein</topology>
    </subcellularLocation>
</comment>
<dbReference type="Gene3D" id="3.30.565.10">
    <property type="entry name" value="Histidine kinase-like ATPase, C-terminal domain"/>
    <property type="match status" value="1"/>
</dbReference>
<keyword evidence="9" id="KW-0067">ATP-binding</keyword>
<evidence type="ECO:0000256" key="7">
    <source>
        <dbReference type="ARBA" id="ARBA00022741"/>
    </source>
</evidence>
<dbReference type="Pfam" id="PF00512">
    <property type="entry name" value="HisKA"/>
    <property type="match status" value="1"/>
</dbReference>
<dbReference type="Gene3D" id="1.10.287.130">
    <property type="match status" value="1"/>
</dbReference>
<dbReference type="EC" id="2.7.13.3" evidence="3"/>
<evidence type="ECO:0000256" key="5">
    <source>
        <dbReference type="ARBA" id="ARBA00022553"/>
    </source>
</evidence>
<keyword evidence="16" id="KW-1185">Reference proteome</keyword>
<accession>A0A163UWQ2</accession>
<dbReference type="InterPro" id="IPR003661">
    <property type="entry name" value="HisK_dim/P_dom"/>
</dbReference>
<keyword evidence="4" id="KW-1003">Cell membrane</keyword>
<keyword evidence="7" id="KW-0547">Nucleotide-binding</keyword>
<evidence type="ECO:0000256" key="4">
    <source>
        <dbReference type="ARBA" id="ARBA00022475"/>
    </source>
</evidence>